<evidence type="ECO:0008006" key="4">
    <source>
        <dbReference type="Google" id="ProtNLM"/>
    </source>
</evidence>
<keyword evidence="1" id="KW-0472">Membrane</keyword>
<keyword evidence="1" id="KW-1133">Transmembrane helix</keyword>
<reference evidence="2 3" key="1">
    <citation type="journal article" date="2019" name="Int. J. Syst. Evol. Microbiol.">
        <title>The Global Catalogue of Microorganisms (GCM) 10K type strain sequencing project: providing services to taxonomists for standard genome sequencing and annotation.</title>
        <authorList>
            <consortium name="The Broad Institute Genomics Platform"/>
            <consortium name="The Broad Institute Genome Sequencing Center for Infectious Disease"/>
            <person name="Wu L."/>
            <person name="Ma J."/>
        </authorList>
    </citation>
    <scope>NUCLEOTIDE SEQUENCE [LARGE SCALE GENOMIC DNA]</scope>
    <source>
        <strain evidence="2 3">JCM 15575</strain>
    </source>
</reference>
<accession>A0ABN2G2R0</accession>
<feature type="transmembrane region" description="Helical" evidence="1">
    <location>
        <begin position="171"/>
        <end position="195"/>
    </location>
</feature>
<dbReference type="RefSeq" id="WP_344051396.1">
    <property type="nucleotide sequence ID" value="NZ_BAAAPK010000001.1"/>
</dbReference>
<protein>
    <recommendedName>
        <fullName evidence="4">DUF2975 domain-containing protein</fullName>
    </recommendedName>
</protein>
<name>A0ABN2G2R0_9MICO</name>
<sequence length="207" mass="21484">MTAQTHTPRILSRWDAVSMAVFMLAGAAFAVVSVVQSVIRITEVLGGGAVRVFAQFAGTPAQAPIGPDGAPVTVELDTAYLTAPELPIASVAALVLEPVVVAAAVVTVVTCLLLLTWNVLHGRMFSKTNTRLVGTAGIVTFLGVAAAPFFANMGANGAFAWISDRTFDNVVLSADLVQLLTVGFLGALAVTTFTVGDRLQRDTEGLV</sequence>
<evidence type="ECO:0000256" key="1">
    <source>
        <dbReference type="SAM" id="Phobius"/>
    </source>
</evidence>
<evidence type="ECO:0000313" key="3">
    <source>
        <dbReference type="Proteomes" id="UP001500596"/>
    </source>
</evidence>
<feature type="transmembrane region" description="Helical" evidence="1">
    <location>
        <begin position="132"/>
        <end position="151"/>
    </location>
</feature>
<gene>
    <name evidence="2" type="ORF">GCM10009807_05650</name>
</gene>
<feature type="transmembrane region" description="Helical" evidence="1">
    <location>
        <begin position="20"/>
        <end position="39"/>
    </location>
</feature>
<keyword evidence="1" id="KW-0812">Transmembrane</keyword>
<organism evidence="2 3">
    <name type="scientific">Microbacterium lacus</name>
    <dbReference type="NCBI Taxonomy" id="415217"/>
    <lineage>
        <taxon>Bacteria</taxon>
        <taxon>Bacillati</taxon>
        <taxon>Actinomycetota</taxon>
        <taxon>Actinomycetes</taxon>
        <taxon>Micrococcales</taxon>
        <taxon>Microbacteriaceae</taxon>
        <taxon>Microbacterium</taxon>
    </lineage>
</organism>
<dbReference type="Proteomes" id="UP001500596">
    <property type="component" value="Unassembled WGS sequence"/>
</dbReference>
<evidence type="ECO:0000313" key="2">
    <source>
        <dbReference type="EMBL" id="GAA1664315.1"/>
    </source>
</evidence>
<comment type="caution">
    <text evidence="2">The sequence shown here is derived from an EMBL/GenBank/DDBJ whole genome shotgun (WGS) entry which is preliminary data.</text>
</comment>
<proteinExistence type="predicted"/>
<keyword evidence="3" id="KW-1185">Reference proteome</keyword>
<feature type="transmembrane region" description="Helical" evidence="1">
    <location>
        <begin position="99"/>
        <end position="120"/>
    </location>
</feature>
<dbReference type="EMBL" id="BAAAPK010000001">
    <property type="protein sequence ID" value="GAA1664315.1"/>
    <property type="molecule type" value="Genomic_DNA"/>
</dbReference>